<feature type="transmembrane region" description="Helical" evidence="1">
    <location>
        <begin position="61"/>
        <end position="79"/>
    </location>
</feature>
<protein>
    <recommendedName>
        <fullName evidence="5">Transmembrane protein</fullName>
    </recommendedName>
</protein>
<keyword evidence="1" id="KW-0812">Transmembrane</keyword>
<dbReference type="Proteomes" id="UP001159364">
    <property type="component" value="Linkage Group LG06"/>
</dbReference>
<evidence type="ECO:0008006" key="5">
    <source>
        <dbReference type="Google" id="ProtNLM"/>
    </source>
</evidence>
<organism evidence="3 4">
    <name type="scientific">Erythroxylum novogranatense</name>
    <dbReference type="NCBI Taxonomy" id="1862640"/>
    <lineage>
        <taxon>Eukaryota</taxon>
        <taxon>Viridiplantae</taxon>
        <taxon>Streptophyta</taxon>
        <taxon>Embryophyta</taxon>
        <taxon>Tracheophyta</taxon>
        <taxon>Spermatophyta</taxon>
        <taxon>Magnoliopsida</taxon>
        <taxon>eudicotyledons</taxon>
        <taxon>Gunneridae</taxon>
        <taxon>Pentapetalae</taxon>
        <taxon>rosids</taxon>
        <taxon>fabids</taxon>
        <taxon>Malpighiales</taxon>
        <taxon>Erythroxylaceae</taxon>
        <taxon>Erythroxylum</taxon>
    </lineage>
</organism>
<feature type="signal peptide" evidence="2">
    <location>
        <begin position="1"/>
        <end position="18"/>
    </location>
</feature>
<dbReference type="EMBL" id="JAIWQS010000006">
    <property type="protein sequence ID" value="KAJ8761357.1"/>
    <property type="molecule type" value="Genomic_DNA"/>
</dbReference>
<reference evidence="3 4" key="1">
    <citation type="submission" date="2021-09" db="EMBL/GenBank/DDBJ databases">
        <title>Genomic insights and catalytic innovation underlie evolution of tropane alkaloids biosynthesis.</title>
        <authorList>
            <person name="Wang Y.-J."/>
            <person name="Tian T."/>
            <person name="Huang J.-P."/>
            <person name="Huang S.-X."/>
        </authorList>
    </citation>
    <scope>NUCLEOTIDE SEQUENCE [LARGE SCALE GENOMIC DNA]</scope>
    <source>
        <strain evidence="3">KIB-2018</strain>
        <tissue evidence="3">Leaf</tissue>
    </source>
</reference>
<comment type="caution">
    <text evidence="3">The sequence shown here is derived from an EMBL/GenBank/DDBJ whole genome shotgun (WGS) entry which is preliminary data.</text>
</comment>
<evidence type="ECO:0000313" key="3">
    <source>
        <dbReference type="EMBL" id="KAJ8761357.1"/>
    </source>
</evidence>
<name>A0AAV8T3V3_9ROSI</name>
<feature type="transmembrane region" description="Helical" evidence="1">
    <location>
        <begin position="136"/>
        <end position="156"/>
    </location>
</feature>
<evidence type="ECO:0000256" key="2">
    <source>
        <dbReference type="SAM" id="SignalP"/>
    </source>
</evidence>
<accession>A0AAV8T3V3</accession>
<keyword evidence="2" id="KW-0732">Signal</keyword>
<dbReference type="AlphaFoldDB" id="A0AAV8T3V3"/>
<sequence length="178" mass="20332">MITLMLCHFDFLFLQSNAIITLFPIPSMSTTSSFFSTQTILIQEELTNTIVLLLPLNLSNHIIIAIKLNLIALLTRPLLNFLSFSILINHLLCMFTLLTTITTILVSSYMRKKRPINVLKVYYSILIKLGKVERRSIFWVLISGLCKVGWVLKGLMARLRDKVCRSSLREAVELDMAL</sequence>
<keyword evidence="1" id="KW-0472">Membrane</keyword>
<feature type="chain" id="PRO_5043552460" description="Transmembrane protein" evidence="2">
    <location>
        <begin position="19"/>
        <end position="178"/>
    </location>
</feature>
<evidence type="ECO:0000256" key="1">
    <source>
        <dbReference type="SAM" id="Phobius"/>
    </source>
</evidence>
<keyword evidence="4" id="KW-1185">Reference proteome</keyword>
<keyword evidence="1" id="KW-1133">Transmembrane helix</keyword>
<evidence type="ECO:0000313" key="4">
    <source>
        <dbReference type="Proteomes" id="UP001159364"/>
    </source>
</evidence>
<feature type="transmembrane region" description="Helical" evidence="1">
    <location>
        <begin position="91"/>
        <end position="110"/>
    </location>
</feature>
<gene>
    <name evidence="3" type="ORF">K2173_001486</name>
</gene>
<proteinExistence type="predicted"/>